<keyword evidence="1" id="KW-0677">Repeat</keyword>
<dbReference type="InterPro" id="IPR051012">
    <property type="entry name" value="CellSynth/LPSAsmb/PSIAsmb"/>
</dbReference>
<dbReference type="SUPFAM" id="SSF48452">
    <property type="entry name" value="TPR-like"/>
    <property type="match status" value="3"/>
</dbReference>
<dbReference type="EMBL" id="FR695877">
    <property type="protein sequence ID" value="CBX31678.1"/>
    <property type="molecule type" value="Genomic_DNA"/>
</dbReference>
<dbReference type="Pfam" id="PF14559">
    <property type="entry name" value="TPR_19"/>
    <property type="match status" value="2"/>
</dbReference>
<dbReference type="InterPro" id="IPR018704">
    <property type="entry name" value="SecYEG/CpoB_TPR"/>
</dbReference>
<dbReference type="SMART" id="SM00028">
    <property type="entry name" value="TPR"/>
    <property type="match status" value="16"/>
</dbReference>
<dbReference type="Pfam" id="PF13174">
    <property type="entry name" value="TPR_6"/>
    <property type="match status" value="1"/>
</dbReference>
<dbReference type="GO" id="GO:0006396">
    <property type="term" value="P:RNA processing"/>
    <property type="evidence" value="ECO:0007669"/>
    <property type="project" value="InterPro"/>
</dbReference>
<dbReference type="Pfam" id="PF13181">
    <property type="entry name" value="TPR_8"/>
    <property type="match status" value="2"/>
</dbReference>
<dbReference type="AlphaFoldDB" id="E1YK74"/>
<feature type="repeat" description="TPR" evidence="3">
    <location>
        <begin position="67"/>
        <end position="100"/>
    </location>
</feature>
<protein>
    <recommendedName>
        <fullName evidence="4">Ancillary SecYEG translocon subunit/Cell division coordinator CpoB TPR domain-containing protein</fullName>
    </recommendedName>
</protein>
<feature type="repeat" description="TPR" evidence="3">
    <location>
        <begin position="754"/>
        <end position="787"/>
    </location>
</feature>
<reference evidence="5" key="1">
    <citation type="journal article" date="2011" name="Environ. Microbiol.">
        <title>Genomic insights into the metabolic potential of the polycyclic aromatic hydrocarbon degrading sulfate-reducing Deltaproteobacterium N47.</title>
        <authorList>
            <person name="Bergmann F."/>
            <person name="Selesi D."/>
            <person name="Weinmaier T."/>
            <person name="Tischler P."/>
            <person name="Rattei T."/>
            <person name="Meckenstock R.U."/>
        </authorList>
    </citation>
    <scope>NUCLEOTIDE SEQUENCE</scope>
</reference>
<dbReference type="Pfam" id="PF07719">
    <property type="entry name" value="TPR_2"/>
    <property type="match status" value="1"/>
</dbReference>
<name>E1YK74_9BACT</name>
<evidence type="ECO:0000256" key="2">
    <source>
        <dbReference type="ARBA" id="ARBA00022803"/>
    </source>
</evidence>
<feature type="repeat" description="TPR" evidence="3">
    <location>
        <begin position="478"/>
        <end position="511"/>
    </location>
</feature>
<dbReference type="PANTHER" id="PTHR45586">
    <property type="entry name" value="TPR REPEAT-CONTAINING PROTEIN PA4667"/>
    <property type="match status" value="1"/>
</dbReference>
<keyword evidence="2 3" id="KW-0802">TPR repeat</keyword>
<evidence type="ECO:0000256" key="1">
    <source>
        <dbReference type="ARBA" id="ARBA00022737"/>
    </source>
</evidence>
<dbReference type="PROSITE" id="PS50293">
    <property type="entry name" value="TPR_REGION"/>
    <property type="match status" value="2"/>
</dbReference>
<dbReference type="Gene3D" id="1.25.40.10">
    <property type="entry name" value="Tetratricopeptide repeat domain"/>
    <property type="match status" value="5"/>
</dbReference>
<feature type="repeat" description="TPR" evidence="3">
    <location>
        <begin position="580"/>
        <end position="613"/>
    </location>
</feature>
<feature type="repeat" description="TPR" evidence="3">
    <location>
        <begin position="512"/>
        <end position="545"/>
    </location>
</feature>
<dbReference type="Pfam" id="PF09976">
    <property type="entry name" value="TPR_21"/>
    <property type="match status" value="1"/>
</dbReference>
<evidence type="ECO:0000313" key="5">
    <source>
        <dbReference type="EMBL" id="CBX31678.1"/>
    </source>
</evidence>
<dbReference type="SMART" id="SM00386">
    <property type="entry name" value="HAT"/>
    <property type="match status" value="5"/>
</dbReference>
<dbReference type="InterPro" id="IPR003107">
    <property type="entry name" value="HAT"/>
</dbReference>
<dbReference type="SUPFAM" id="SSF81901">
    <property type="entry name" value="HCP-like"/>
    <property type="match status" value="1"/>
</dbReference>
<evidence type="ECO:0000256" key="3">
    <source>
        <dbReference type="PROSITE-ProRule" id="PRU00339"/>
    </source>
</evidence>
<dbReference type="InterPro" id="IPR013105">
    <property type="entry name" value="TPR_2"/>
</dbReference>
<feature type="domain" description="Ancillary SecYEG translocon subunit/Cell division coordinator CpoB TPR" evidence="4">
    <location>
        <begin position="287"/>
        <end position="409"/>
    </location>
</feature>
<dbReference type="InterPro" id="IPR011990">
    <property type="entry name" value="TPR-like_helical_dom_sf"/>
</dbReference>
<gene>
    <name evidence="5" type="ORF">N47_E51900</name>
</gene>
<dbReference type="PANTHER" id="PTHR45586:SF1">
    <property type="entry name" value="LIPOPOLYSACCHARIDE ASSEMBLY PROTEIN B"/>
    <property type="match status" value="1"/>
</dbReference>
<dbReference type="InterPro" id="IPR019734">
    <property type="entry name" value="TPR_rpt"/>
</dbReference>
<dbReference type="PROSITE" id="PS50005">
    <property type="entry name" value="TPR"/>
    <property type="match status" value="6"/>
</dbReference>
<proteinExistence type="predicted"/>
<organism evidence="5">
    <name type="scientific">uncultured Desulfobacterium sp</name>
    <dbReference type="NCBI Taxonomy" id="201089"/>
    <lineage>
        <taxon>Bacteria</taxon>
        <taxon>Pseudomonadati</taxon>
        <taxon>Thermodesulfobacteriota</taxon>
        <taxon>Desulfobacteria</taxon>
        <taxon>Desulfobacterales</taxon>
        <taxon>Desulfobacteriaceae</taxon>
        <taxon>Desulfobacterium</taxon>
        <taxon>environmental samples</taxon>
    </lineage>
</organism>
<sequence>MENSKMNKRVAALFLLIPFIFCMLACSGPEEKKMKYFNKGKKLYENSDYIKAGLEFKNALQIDPKFAQAYYMLGMIEIKATEFRKAFGDFSKAVELDPELLDAQIQLGNIYLLAKLKDKANEKLELVISKKPDYPDALLLKAGLLMADGKLTESETVLKQIINSNPKKEEAYFMLAAIKRIQKDIAGVADIMRSLLAQNPENKRGRLLLAGILEGEKKYEEAEKEYRYFIGQEKEDGSVQLILAGFFSRTGRVDEAEKVIKDLIAKYPEQVKYRISLAQFYEKQKREEQMVAVLNRSVNDLPEAYLPYEVLAKIKLSESKEEEAVNLLDSFMKKTRTGPDFLKAKLFKAIILAQEQKIDQALVLINEIIKENTKDIGAHTLKGDILVSKRDFPGAIAAYRAVIGEQPGNTDMSSKLAMVHYLNGEPAIAEDIYKKLLVQNDTLRSARFGLANIYQRTNKIDMAKEQMQIILKKNPDDIEALVMMGDLEILSKNQRKAISYYEEVIKHDPGSVTANYKMGVMHAAENNYKEAVKYFEKSLSVNPDYFPAMNMIIKIKLNEKKLDEALARCFKQVGISPKNTAFRLMLGQLYVLKKDPEAARNSFETALTINPDSREVLMAYANFEMSQGAIDQAILKYEKLRSNNPDNPGYAILTAGLYEKKGDIKKSRQIYEEVLKKYPGHILASNNLAYYYAEYEPTKENLDKAESLILPLIEKYKESPSVMDTASWIYYHKAQYDKALNILIKIEDKGDLIPEINYHLGMIYQKLGNFEKAKEHLNSAINNHRAFAGKDNAKKILLKLG</sequence>
<evidence type="ECO:0000259" key="4">
    <source>
        <dbReference type="Pfam" id="PF09976"/>
    </source>
</evidence>
<feature type="repeat" description="TPR" evidence="3">
    <location>
        <begin position="33"/>
        <end position="66"/>
    </location>
</feature>
<accession>E1YK74</accession>